<keyword evidence="2" id="KW-1185">Reference proteome</keyword>
<evidence type="ECO:0000313" key="2">
    <source>
        <dbReference type="Proteomes" id="UP000827976"/>
    </source>
</evidence>
<comment type="caution">
    <text evidence="1">The sequence shown here is derived from an EMBL/GenBank/DDBJ whole genome shotgun (WGS) entry which is preliminary data.</text>
</comment>
<gene>
    <name evidence="1" type="ORF">IHE45_15G030500</name>
</gene>
<evidence type="ECO:0000313" key="1">
    <source>
        <dbReference type="EMBL" id="KAH7660958.1"/>
    </source>
</evidence>
<protein>
    <submittedName>
        <fullName evidence="1">Splicing factor 3b subunit 4 protein</fullName>
    </submittedName>
</protein>
<dbReference type="Proteomes" id="UP000827976">
    <property type="component" value="Chromosome 15"/>
</dbReference>
<dbReference type="EMBL" id="CM037025">
    <property type="protein sequence ID" value="KAH7660958.1"/>
    <property type="molecule type" value="Genomic_DNA"/>
</dbReference>
<reference evidence="2" key="1">
    <citation type="journal article" date="2022" name="Nat. Commun.">
        <title>Chromosome evolution and the genetic basis of agronomically important traits in greater yam.</title>
        <authorList>
            <person name="Bredeson J.V."/>
            <person name="Lyons J.B."/>
            <person name="Oniyinde I.O."/>
            <person name="Okereke N.R."/>
            <person name="Kolade O."/>
            <person name="Nnabue I."/>
            <person name="Nwadili C.O."/>
            <person name="Hribova E."/>
            <person name="Parker M."/>
            <person name="Nwogha J."/>
            <person name="Shu S."/>
            <person name="Carlson J."/>
            <person name="Kariba R."/>
            <person name="Muthemba S."/>
            <person name="Knop K."/>
            <person name="Barton G.J."/>
            <person name="Sherwood A.V."/>
            <person name="Lopez-Montes A."/>
            <person name="Asiedu R."/>
            <person name="Jamnadass R."/>
            <person name="Muchugi A."/>
            <person name="Goodstein D."/>
            <person name="Egesi C.N."/>
            <person name="Featherston J."/>
            <person name="Asfaw A."/>
            <person name="Simpson G.G."/>
            <person name="Dolezel J."/>
            <person name="Hendre P.S."/>
            <person name="Van Deynze A."/>
            <person name="Kumar P.L."/>
            <person name="Obidiegwu J.E."/>
            <person name="Bhattacharjee R."/>
            <person name="Rokhsar D.S."/>
        </authorList>
    </citation>
    <scope>NUCLEOTIDE SEQUENCE [LARGE SCALE GENOMIC DNA]</scope>
    <source>
        <strain evidence="2">cv. TDa95/00328</strain>
    </source>
</reference>
<name>A0ACB7UKK2_DIOAL</name>
<accession>A0ACB7UKK2</accession>
<sequence length="309" mass="34535">MVSVEKSSGSQSSPWAASEVVEATQKDEGVLTKSFFKLNPCAKAFVPASHVDAPESVGASETPLNLCGDSNRSNASLNQTEGNMRSIRSFGNQQDSRRKDKQDLERWMSNDWISPAAIEDCIRRTVYVWNIEQHVTEEELAGLFSCCGQINDCRISGEPSSVSRFAFLEFGSENSARAALSLCGTRLHTIPICIAPSKSDIFPVNPLYLPQSEHEKDIARRTVYCNNIDKMVSENEIRRFFESNCGPISRLRLLGDRRHQTRIAFIEFARDDSAIAALRYTGFYLGVFPIRVIASKTPVRPNAHLSRQH</sequence>
<organism evidence="1 2">
    <name type="scientific">Dioscorea alata</name>
    <name type="common">Purple yam</name>
    <dbReference type="NCBI Taxonomy" id="55571"/>
    <lineage>
        <taxon>Eukaryota</taxon>
        <taxon>Viridiplantae</taxon>
        <taxon>Streptophyta</taxon>
        <taxon>Embryophyta</taxon>
        <taxon>Tracheophyta</taxon>
        <taxon>Spermatophyta</taxon>
        <taxon>Magnoliopsida</taxon>
        <taxon>Liliopsida</taxon>
        <taxon>Dioscoreales</taxon>
        <taxon>Dioscoreaceae</taxon>
        <taxon>Dioscorea</taxon>
    </lineage>
</organism>
<proteinExistence type="predicted"/>